<dbReference type="InterPro" id="IPR046233">
    <property type="entry name" value="DUF6266"/>
</dbReference>
<proteinExistence type="predicted"/>
<dbReference type="Proteomes" id="UP000320300">
    <property type="component" value="Unassembled WGS sequence"/>
</dbReference>
<organism evidence="1 2">
    <name type="scientific">Pedobacter westerhofensis</name>
    <dbReference type="NCBI Taxonomy" id="425512"/>
    <lineage>
        <taxon>Bacteria</taxon>
        <taxon>Pseudomonadati</taxon>
        <taxon>Bacteroidota</taxon>
        <taxon>Sphingobacteriia</taxon>
        <taxon>Sphingobacteriales</taxon>
        <taxon>Sphingobacteriaceae</taxon>
        <taxon>Pedobacter</taxon>
    </lineage>
</organism>
<evidence type="ECO:0000313" key="1">
    <source>
        <dbReference type="EMBL" id="SMO48592.1"/>
    </source>
</evidence>
<dbReference type="AlphaFoldDB" id="A0A521BNA1"/>
<gene>
    <name evidence="1" type="ORF">SAMN06265348_102444</name>
</gene>
<name>A0A521BNA1_9SPHI</name>
<dbReference type="EMBL" id="FXTN01000002">
    <property type="protein sequence ID" value="SMO48592.1"/>
    <property type="molecule type" value="Genomic_DNA"/>
</dbReference>
<protein>
    <submittedName>
        <fullName evidence="1">Uncharacterized protein</fullName>
    </submittedName>
</protein>
<accession>A0A521BNA1</accession>
<dbReference type="OrthoDB" id="648163at2"/>
<dbReference type="RefSeq" id="WP_142527098.1">
    <property type="nucleotide sequence ID" value="NZ_CBCSJO010000003.1"/>
</dbReference>
<evidence type="ECO:0000313" key="2">
    <source>
        <dbReference type="Proteomes" id="UP000320300"/>
    </source>
</evidence>
<keyword evidence="2" id="KW-1185">Reference proteome</keyword>
<reference evidence="1 2" key="1">
    <citation type="submission" date="2017-05" db="EMBL/GenBank/DDBJ databases">
        <authorList>
            <person name="Varghese N."/>
            <person name="Submissions S."/>
        </authorList>
    </citation>
    <scope>NUCLEOTIDE SEQUENCE [LARGE SCALE GENOMIC DNA]</scope>
    <source>
        <strain evidence="1 2">DSM 19036</strain>
    </source>
</reference>
<sequence length="213" mass="23430">MARVVSGPYVGFSGTIDGTTYYQMNGKTYAKKKNSKSNIPRTEGQLATESKLGMIAKFMPPFEEIAKVGYQLIAKASGNSTHNEMVSHIFKKACEKQSGKWVVNMEKFLITQGKLASAKRNSAEMTMDGVLFNWSNETGPGKSHHSDQVIMLAYFPELKESAVKIGGASRNAQQDLLLLTGVEKGYTAEIFISFIADDHSDVANSIYLGQLNW</sequence>
<dbReference type="Pfam" id="PF19781">
    <property type="entry name" value="DUF6266"/>
    <property type="match status" value="1"/>
</dbReference>